<reference evidence="2 3" key="1">
    <citation type="submission" date="2024-06" db="EMBL/GenBank/DDBJ databases">
        <title>Genomic Encyclopedia of Type Strains, Phase IV (KMG-IV): sequencing the most valuable type-strain genomes for metagenomic binning, comparative biology and taxonomic classification.</title>
        <authorList>
            <person name="Goeker M."/>
        </authorList>
    </citation>
    <scope>NUCLEOTIDE SEQUENCE [LARGE SCALE GENOMIC DNA]</scope>
    <source>
        <strain evidence="2 3">D-501</strain>
    </source>
</reference>
<gene>
    <name evidence="2" type="ORF">ABIC99_002110</name>
</gene>
<dbReference type="Proteomes" id="UP001549111">
    <property type="component" value="Unassembled WGS sequence"/>
</dbReference>
<keyword evidence="1" id="KW-0472">Membrane</keyword>
<feature type="transmembrane region" description="Helical" evidence="1">
    <location>
        <begin position="24"/>
        <end position="49"/>
    </location>
</feature>
<evidence type="ECO:0000256" key="1">
    <source>
        <dbReference type="SAM" id="Phobius"/>
    </source>
</evidence>
<accession>A0ABV2IN00</accession>
<keyword evidence="1" id="KW-0812">Transmembrane</keyword>
<dbReference type="EMBL" id="JBEPLS010000007">
    <property type="protein sequence ID" value="MET3604294.1"/>
    <property type="molecule type" value="Genomic_DNA"/>
</dbReference>
<evidence type="ECO:0000313" key="3">
    <source>
        <dbReference type="Proteomes" id="UP001549111"/>
    </source>
</evidence>
<evidence type="ECO:0008006" key="4">
    <source>
        <dbReference type="Google" id="ProtNLM"/>
    </source>
</evidence>
<proteinExistence type="predicted"/>
<keyword evidence="3" id="KW-1185">Reference proteome</keyword>
<sequence>MATSDGHRQGRPRSRPGSGLRRRLLLWLYSNRHIAGSLLACAGPGLLFAGVIREGWWAITAGLYAIGALLAPSPLHLVQRLDESLTLAELPARLDALIDEVRPILGETALAHLAGIRASVNDVLPRLEAQGQGGDSGELSFTLRETVMRYLPETLANYAALPPAFRVAHPLEGGRTARQLLDGQLALLDEQLRQAVLLVARGDAQALLANGRFLQDRFGHADFRAD</sequence>
<protein>
    <recommendedName>
        <fullName evidence="4">5-bromo-4-chloroindolyl phosphate hydrolase</fullName>
    </recommendedName>
</protein>
<organism evidence="2 3">
    <name type="scientific">Sphaerotilus sulfidivorans</name>
    <dbReference type="NCBI Taxonomy" id="639200"/>
    <lineage>
        <taxon>Bacteria</taxon>
        <taxon>Pseudomonadati</taxon>
        <taxon>Pseudomonadota</taxon>
        <taxon>Betaproteobacteria</taxon>
        <taxon>Burkholderiales</taxon>
        <taxon>Sphaerotilaceae</taxon>
        <taxon>Sphaerotilus</taxon>
    </lineage>
</organism>
<evidence type="ECO:0000313" key="2">
    <source>
        <dbReference type="EMBL" id="MET3604294.1"/>
    </source>
</evidence>
<comment type="caution">
    <text evidence="2">The sequence shown here is derived from an EMBL/GenBank/DDBJ whole genome shotgun (WGS) entry which is preliminary data.</text>
</comment>
<feature type="transmembrane region" description="Helical" evidence="1">
    <location>
        <begin position="55"/>
        <end position="75"/>
    </location>
</feature>
<dbReference type="RefSeq" id="WP_244954573.1">
    <property type="nucleotide sequence ID" value="NZ_CP035710.1"/>
</dbReference>
<name>A0ABV2IN00_9BURK</name>
<keyword evidence="1" id="KW-1133">Transmembrane helix</keyword>